<comment type="caution">
    <text evidence="1">The sequence shown here is derived from an EMBL/GenBank/DDBJ whole genome shotgun (WGS) entry which is preliminary data.</text>
</comment>
<dbReference type="Gene3D" id="2.60.120.620">
    <property type="entry name" value="q2cbj1_9rhob like domain"/>
    <property type="match status" value="1"/>
</dbReference>
<reference evidence="2" key="1">
    <citation type="journal article" date="2019" name="Int. J. Syst. Evol. Microbiol.">
        <title>The Global Catalogue of Microorganisms (GCM) 10K type strain sequencing project: providing services to taxonomists for standard genome sequencing and annotation.</title>
        <authorList>
            <consortium name="The Broad Institute Genomics Platform"/>
            <consortium name="The Broad Institute Genome Sequencing Center for Infectious Disease"/>
            <person name="Wu L."/>
            <person name="Ma J."/>
        </authorList>
    </citation>
    <scope>NUCLEOTIDE SEQUENCE [LARGE SCALE GENOMIC DNA]</scope>
    <source>
        <strain evidence="2">DT92</strain>
    </source>
</reference>
<proteinExistence type="predicted"/>
<dbReference type="RefSeq" id="WP_378318639.1">
    <property type="nucleotide sequence ID" value="NZ_JBHUHY010000002.1"/>
</dbReference>
<accession>A0ABW5AU78</accession>
<name>A0ABW5AU78_9FLAO</name>
<evidence type="ECO:0008006" key="3">
    <source>
        <dbReference type="Google" id="ProtNLM"/>
    </source>
</evidence>
<dbReference type="Proteomes" id="UP001597344">
    <property type="component" value="Unassembled WGS sequence"/>
</dbReference>
<evidence type="ECO:0000313" key="2">
    <source>
        <dbReference type="Proteomes" id="UP001597344"/>
    </source>
</evidence>
<organism evidence="1 2">
    <name type="scientific">Aquimarina celericrescens</name>
    <dbReference type="NCBI Taxonomy" id="1964542"/>
    <lineage>
        <taxon>Bacteria</taxon>
        <taxon>Pseudomonadati</taxon>
        <taxon>Bacteroidota</taxon>
        <taxon>Flavobacteriia</taxon>
        <taxon>Flavobacteriales</taxon>
        <taxon>Flavobacteriaceae</taxon>
        <taxon>Aquimarina</taxon>
    </lineage>
</organism>
<sequence>MKVDNPADLQNSDKVITEVPTQQTDLTAEFDYLIEKIEAANFRNDPFRFIQIENFLSDAHFNEVITATEINRPPATSTENLIEDLQQNGYQVQVFPGCTTSIKKYLKAYNAEEWPVDKELLEGFGLVFRLKHYSTPLLKRLVEFLNTPKFKAALEKKFGIKEPNHIETAFQKYLHAYEISPHPDSRRKAVTYMLNLNTHKDSEKMDIHTHLLKFKPERVYIRDFWKNNKDIERCWVPWHWCESIFETRPNNSISLFAPSNDTLHAVKLNYDHLQYQRTQLYGNLWYNGGKPPYFPSYKDIADNPVDIEGIKKRSGMQKIQRKLDSMVPTSIKYRLIKLMGK</sequence>
<evidence type="ECO:0000313" key="1">
    <source>
        <dbReference type="EMBL" id="MFD2185666.1"/>
    </source>
</evidence>
<protein>
    <recommendedName>
        <fullName evidence="3">Prolyl 4-hydroxylase alpha subunit Fe(2+) 2OG dioxygenase domain-containing protein</fullName>
    </recommendedName>
</protein>
<gene>
    <name evidence="1" type="ORF">ACFSJT_02615</name>
</gene>
<dbReference type="EMBL" id="JBHUHY010000002">
    <property type="protein sequence ID" value="MFD2185666.1"/>
    <property type="molecule type" value="Genomic_DNA"/>
</dbReference>
<keyword evidence="2" id="KW-1185">Reference proteome</keyword>